<dbReference type="InterPro" id="IPR008269">
    <property type="entry name" value="Lon_proteolytic"/>
</dbReference>
<dbReference type="PROSITE" id="PS01046">
    <property type="entry name" value="LON_SER"/>
    <property type="match status" value="1"/>
</dbReference>
<keyword evidence="2 3" id="KW-0720">Serine protease</keyword>
<keyword evidence="3" id="KW-0645">Protease</keyword>
<sequence length="167" mass="18074">MKCFTGLLLRARVVLVVEAKSCFLTFRLNADNLETADIHVHLPSGAVGKDGPSAGCALVAALFSLASNRLVRSDTAVTGEISLTGHILPVGGIKEKVLGAHRAGLRRIILPLANQHDADTVDKSVKLFYFNAAHLFKDEMELLFSSDIEDMLQKIMEDSTSNVLSKL</sequence>
<comment type="similarity">
    <text evidence="3">Belongs to the peptidase S16 family.</text>
</comment>
<dbReference type="GO" id="GO:0005524">
    <property type="term" value="F:ATP binding"/>
    <property type="evidence" value="ECO:0007669"/>
    <property type="project" value="InterPro"/>
</dbReference>
<dbReference type="GO" id="GO:0030163">
    <property type="term" value="P:protein catabolic process"/>
    <property type="evidence" value="ECO:0007669"/>
    <property type="project" value="InterPro"/>
</dbReference>
<dbReference type="SUPFAM" id="SSF54211">
    <property type="entry name" value="Ribosomal protein S5 domain 2-like"/>
    <property type="match status" value="1"/>
</dbReference>
<dbReference type="WBParaSite" id="HPBE_0002532001-mRNA-1">
    <property type="protein sequence ID" value="HPBE_0002532001-mRNA-1"/>
    <property type="gene ID" value="HPBE_0002532001"/>
</dbReference>
<dbReference type="EMBL" id="UZAH01037723">
    <property type="protein sequence ID" value="VDP50518.1"/>
    <property type="molecule type" value="Genomic_DNA"/>
</dbReference>
<reference evidence="8" key="2">
    <citation type="submission" date="2019-09" db="UniProtKB">
        <authorList>
            <consortium name="WormBaseParasite"/>
        </authorList>
    </citation>
    <scope>IDENTIFICATION</scope>
</reference>
<dbReference type="InterPro" id="IPR008268">
    <property type="entry name" value="Peptidase_S16_AS"/>
</dbReference>
<dbReference type="Proteomes" id="UP000050761">
    <property type="component" value="Unassembled WGS sequence"/>
</dbReference>
<evidence type="ECO:0000259" key="5">
    <source>
        <dbReference type="PROSITE" id="PS51786"/>
    </source>
</evidence>
<dbReference type="GO" id="GO:0004252">
    <property type="term" value="F:serine-type endopeptidase activity"/>
    <property type="evidence" value="ECO:0007669"/>
    <property type="project" value="UniProtKB-UniRule"/>
</dbReference>
<protein>
    <submittedName>
        <fullName evidence="8">Lon proteolytic domain-containing protein</fullName>
    </submittedName>
</protein>
<evidence type="ECO:0000256" key="2">
    <source>
        <dbReference type="ARBA" id="ARBA00022825"/>
    </source>
</evidence>
<dbReference type="GO" id="GO:0004176">
    <property type="term" value="F:ATP-dependent peptidase activity"/>
    <property type="evidence" value="ECO:0007669"/>
    <property type="project" value="UniProtKB-UniRule"/>
</dbReference>
<dbReference type="InterPro" id="IPR027065">
    <property type="entry name" value="Lon_Prtase"/>
</dbReference>
<dbReference type="AlphaFoldDB" id="A0A183GRK0"/>
<feature type="chain" id="PRO_5044552209" evidence="4">
    <location>
        <begin position="20"/>
        <end position="167"/>
    </location>
</feature>
<name>A0A183GRK0_HELPZ</name>
<evidence type="ECO:0000313" key="8">
    <source>
        <dbReference type="WBParaSite" id="HPBE_0002532001-mRNA-1"/>
    </source>
</evidence>
<dbReference type="PRINTS" id="PR00830">
    <property type="entry name" value="ENDOLAPTASE"/>
</dbReference>
<evidence type="ECO:0000256" key="1">
    <source>
        <dbReference type="ARBA" id="ARBA00022801"/>
    </source>
</evidence>
<reference evidence="6 7" key="1">
    <citation type="submission" date="2018-11" db="EMBL/GenBank/DDBJ databases">
        <authorList>
            <consortium name="Pathogen Informatics"/>
        </authorList>
    </citation>
    <scope>NUCLEOTIDE SEQUENCE [LARGE SCALE GENOMIC DNA]</scope>
</reference>
<accession>A0A3P8EUB5</accession>
<organism evidence="7 8">
    <name type="scientific">Heligmosomoides polygyrus</name>
    <name type="common">Parasitic roundworm</name>
    <dbReference type="NCBI Taxonomy" id="6339"/>
    <lineage>
        <taxon>Eukaryota</taxon>
        <taxon>Metazoa</taxon>
        <taxon>Ecdysozoa</taxon>
        <taxon>Nematoda</taxon>
        <taxon>Chromadorea</taxon>
        <taxon>Rhabditida</taxon>
        <taxon>Rhabditina</taxon>
        <taxon>Rhabditomorpha</taxon>
        <taxon>Strongyloidea</taxon>
        <taxon>Heligmosomidae</taxon>
        <taxon>Heligmosomoides</taxon>
    </lineage>
</organism>
<evidence type="ECO:0000256" key="4">
    <source>
        <dbReference type="SAM" id="SignalP"/>
    </source>
</evidence>
<evidence type="ECO:0000313" key="7">
    <source>
        <dbReference type="Proteomes" id="UP000050761"/>
    </source>
</evidence>
<dbReference type="InterPro" id="IPR014721">
    <property type="entry name" value="Ribsml_uS5_D2-typ_fold_subgr"/>
</dbReference>
<dbReference type="Gene3D" id="3.30.230.10">
    <property type="match status" value="1"/>
</dbReference>
<feature type="active site" evidence="3">
    <location>
        <position position="53"/>
    </location>
</feature>
<evidence type="ECO:0000256" key="3">
    <source>
        <dbReference type="PROSITE-ProRule" id="PRU01122"/>
    </source>
</evidence>
<feature type="domain" description="Lon proteolytic" evidence="5">
    <location>
        <begin position="1"/>
        <end position="158"/>
    </location>
</feature>
<keyword evidence="4" id="KW-0732">Signal</keyword>
<dbReference type="PROSITE" id="PS51786">
    <property type="entry name" value="LON_PROTEOLYTIC"/>
    <property type="match status" value="1"/>
</dbReference>
<keyword evidence="7" id="KW-1185">Reference proteome</keyword>
<feature type="signal peptide" evidence="4">
    <location>
        <begin position="1"/>
        <end position="19"/>
    </location>
</feature>
<keyword evidence="1 3" id="KW-0378">Hydrolase</keyword>
<accession>A0A183GRK0</accession>
<dbReference type="PANTHER" id="PTHR10046">
    <property type="entry name" value="ATP DEPENDENT LON PROTEASE FAMILY MEMBER"/>
    <property type="match status" value="1"/>
</dbReference>
<feature type="active site" evidence="3">
    <location>
        <position position="96"/>
    </location>
</feature>
<dbReference type="Pfam" id="PF05362">
    <property type="entry name" value="Lon_C"/>
    <property type="match status" value="1"/>
</dbReference>
<dbReference type="GO" id="GO:0006508">
    <property type="term" value="P:proteolysis"/>
    <property type="evidence" value="ECO:0007669"/>
    <property type="project" value="UniProtKB-KW"/>
</dbReference>
<evidence type="ECO:0000313" key="6">
    <source>
        <dbReference type="EMBL" id="VDP50518.1"/>
    </source>
</evidence>
<gene>
    <name evidence="6" type="ORF">HPBE_LOCUS25320</name>
</gene>
<dbReference type="InterPro" id="IPR020568">
    <property type="entry name" value="Ribosomal_Su5_D2-typ_SF"/>
</dbReference>
<dbReference type="OrthoDB" id="5849321at2759"/>
<proteinExistence type="inferred from homology"/>